<proteinExistence type="predicted"/>
<gene>
    <name evidence="1" type="ORF">G3480_06700</name>
</gene>
<dbReference type="AlphaFoldDB" id="A0A6P1DWI0"/>
<protein>
    <submittedName>
        <fullName evidence="1">Uncharacterized protein</fullName>
    </submittedName>
</protein>
<reference evidence="2" key="1">
    <citation type="journal article" date="2020" name="Microbiol. Resour. Announc.">
        <title>Draft Genome Sequences of Thiorhodococcus mannitoliphagus and Thiorhodococcus minor, Purple Sulfur Photosynthetic Bacteria in the Gammaproteobacterial Family Chromatiaceae.</title>
        <authorList>
            <person name="Aviles F.A."/>
            <person name="Meyer T.E."/>
            <person name="Kyndt J.A."/>
        </authorList>
    </citation>
    <scope>NUCLEOTIDE SEQUENCE [LARGE SCALE GENOMIC DNA]</scope>
    <source>
        <strain evidence="2">DSM 18266</strain>
    </source>
</reference>
<dbReference type="Proteomes" id="UP000471640">
    <property type="component" value="Unassembled WGS sequence"/>
</dbReference>
<organism evidence="1 2">
    <name type="scientific">Thiorhodococcus mannitoliphagus</name>
    <dbReference type="NCBI Taxonomy" id="329406"/>
    <lineage>
        <taxon>Bacteria</taxon>
        <taxon>Pseudomonadati</taxon>
        <taxon>Pseudomonadota</taxon>
        <taxon>Gammaproteobacteria</taxon>
        <taxon>Chromatiales</taxon>
        <taxon>Chromatiaceae</taxon>
        <taxon>Thiorhodococcus</taxon>
    </lineage>
</organism>
<comment type="caution">
    <text evidence="1">The sequence shown here is derived from an EMBL/GenBank/DDBJ whole genome shotgun (WGS) entry which is preliminary data.</text>
</comment>
<name>A0A6P1DWI0_9GAMM</name>
<dbReference type="EMBL" id="JAAIJR010000019">
    <property type="protein sequence ID" value="NEX20005.1"/>
    <property type="molecule type" value="Genomic_DNA"/>
</dbReference>
<reference evidence="1 2" key="2">
    <citation type="submission" date="2020-02" db="EMBL/GenBank/DDBJ databases">
        <title>Genome sequences of Thiorhodococcus mannitoliphagus and Thiorhodococcus minor, purple sulfur photosynthetic bacteria in the gammaproteobacterial family, Chromatiaceae.</title>
        <authorList>
            <person name="Aviles F.A."/>
            <person name="Meyer T.E."/>
            <person name="Kyndt J.A."/>
        </authorList>
    </citation>
    <scope>NUCLEOTIDE SEQUENCE [LARGE SCALE GENOMIC DNA]</scope>
    <source>
        <strain evidence="1 2">DSM 18266</strain>
    </source>
</reference>
<evidence type="ECO:0000313" key="1">
    <source>
        <dbReference type="EMBL" id="NEX20005.1"/>
    </source>
</evidence>
<sequence length="51" mass="5327">MSHVDGNEEGVAGSPDCFASGLCGYFTKKIAKGTPNRPKVLGLAQAHHEEA</sequence>
<keyword evidence="2" id="KW-1185">Reference proteome</keyword>
<accession>A0A6P1DWI0</accession>
<evidence type="ECO:0000313" key="2">
    <source>
        <dbReference type="Proteomes" id="UP000471640"/>
    </source>
</evidence>